<dbReference type="RefSeq" id="WP_071309203.1">
    <property type="nucleotide sequence ID" value="NZ_MLQR01000020.1"/>
</dbReference>
<dbReference type="OrthoDB" id="9800872at2"/>
<feature type="domain" description="Rhodanese" evidence="1">
    <location>
        <begin position="11"/>
        <end position="94"/>
    </location>
</feature>
<comment type="caution">
    <text evidence="2">The sequence shown here is derived from an EMBL/GenBank/DDBJ whole genome shotgun (WGS) entry which is preliminary data.</text>
</comment>
<evidence type="ECO:0000313" key="3">
    <source>
        <dbReference type="Proteomes" id="UP000179524"/>
    </source>
</evidence>
<dbReference type="PROSITE" id="PS50206">
    <property type="entry name" value="RHODANESE_3"/>
    <property type="match status" value="1"/>
</dbReference>
<dbReference type="InterPro" id="IPR001763">
    <property type="entry name" value="Rhodanese-like_dom"/>
</dbReference>
<accession>A0A1S2LPF3</accession>
<reference evidence="2 3" key="1">
    <citation type="submission" date="2016-10" db="EMBL/GenBank/DDBJ databases">
        <title>Draft genome sequences of four alkaliphilic bacteria belonging to the Anaerobacillus genus.</title>
        <authorList>
            <person name="Bassil N.M."/>
            <person name="Lloyd J.R."/>
        </authorList>
    </citation>
    <scope>NUCLEOTIDE SEQUENCE [LARGE SCALE GENOMIC DNA]</scope>
    <source>
        <strain evidence="2 3">DSM 18345</strain>
    </source>
</reference>
<evidence type="ECO:0000259" key="1">
    <source>
        <dbReference type="PROSITE" id="PS50206"/>
    </source>
</evidence>
<dbReference type="CDD" id="cd00158">
    <property type="entry name" value="RHOD"/>
    <property type="match status" value="1"/>
</dbReference>
<dbReference type="Pfam" id="PF00581">
    <property type="entry name" value="Rhodanese"/>
    <property type="match status" value="1"/>
</dbReference>
<dbReference type="SMART" id="SM00450">
    <property type="entry name" value="RHOD"/>
    <property type="match status" value="1"/>
</dbReference>
<sequence>MREIRSTEVNKLKNPSIIDVRETDEVLTGKIPGSINIPLSILEYNMQDLDKSIEYIIVCHSGARSSLATRFLSSHGYNVINMAGGMLDWKGKVV</sequence>
<gene>
    <name evidence="2" type="ORF">BKP37_08645</name>
</gene>
<dbReference type="Proteomes" id="UP000179524">
    <property type="component" value="Unassembled WGS sequence"/>
</dbReference>
<keyword evidence="3" id="KW-1185">Reference proteome</keyword>
<dbReference type="SUPFAM" id="SSF52821">
    <property type="entry name" value="Rhodanese/Cell cycle control phosphatase"/>
    <property type="match status" value="1"/>
</dbReference>
<proteinExistence type="predicted"/>
<dbReference type="Gene3D" id="3.40.250.10">
    <property type="entry name" value="Rhodanese-like domain"/>
    <property type="match status" value="1"/>
</dbReference>
<name>A0A1S2LPF3_9BACI</name>
<dbReference type="PANTHER" id="PTHR43031">
    <property type="entry name" value="FAD-DEPENDENT OXIDOREDUCTASE"/>
    <property type="match status" value="1"/>
</dbReference>
<dbReference type="PANTHER" id="PTHR43031:SF17">
    <property type="entry name" value="SULFURTRANSFERASE YTWF-RELATED"/>
    <property type="match status" value="1"/>
</dbReference>
<organism evidence="2 3">
    <name type="scientific">Anaerobacillus alkalilacustris</name>
    <dbReference type="NCBI Taxonomy" id="393763"/>
    <lineage>
        <taxon>Bacteria</taxon>
        <taxon>Bacillati</taxon>
        <taxon>Bacillota</taxon>
        <taxon>Bacilli</taxon>
        <taxon>Bacillales</taxon>
        <taxon>Bacillaceae</taxon>
        <taxon>Anaerobacillus</taxon>
    </lineage>
</organism>
<dbReference type="EMBL" id="MLQR01000020">
    <property type="protein sequence ID" value="OIJ14402.1"/>
    <property type="molecule type" value="Genomic_DNA"/>
</dbReference>
<protein>
    <submittedName>
        <fullName evidence="2">Rhodanese</fullName>
    </submittedName>
</protein>
<dbReference type="AlphaFoldDB" id="A0A1S2LPF3"/>
<evidence type="ECO:0000313" key="2">
    <source>
        <dbReference type="EMBL" id="OIJ14402.1"/>
    </source>
</evidence>
<dbReference type="InterPro" id="IPR050229">
    <property type="entry name" value="GlpE_sulfurtransferase"/>
</dbReference>
<dbReference type="InterPro" id="IPR036873">
    <property type="entry name" value="Rhodanese-like_dom_sf"/>
</dbReference>